<dbReference type="Proteomes" id="UP000054837">
    <property type="component" value="Unassembled WGS sequence"/>
</dbReference>
<evidence type="ECO:0000313" key="1">
    <source>
        <dbReference type="EMBL" id="KUG51436.1"/>
    </source>
</evidence>
<gene>
    <name evidence="1" type="ORF">AVL62_08770</name>
</gene>
<sequence length="160" mass="17912">MLTERLGDHRRARFRCDCGTVKELKLSNVTGGRTSDCADRGRHPDPRHIERPTYSAAHQRIVAARGRASELLCFRCGRRADQWAYLSADPDQLIEEHGREVGFTYSADPQHYAPACRPCHRTWDAARAAAAPRHALSLVHHAYAVAHGLVPHPGDEAEHH</sequence>
<comment type="caution">
    <text evidence="1">The sequence shown here is derived from an EMBL/GenBank/DDBJ whole genome shotgun (WGS) entry which is preliminary data.</text>
</comment>
<dbReference type="AlphaFoldDB" id="A0A0W8I1F8"/>
<evidence type="ECO:0000313" key="2">
    <source>
        <dbReference type="Proteomes" id="UP000054837"/>
    </source>
</evidence>
<keyword evidence="2" id="KW-1185">Reference proteome</keyword>
<protein>
    <submittedName>
        <fullName evidence="1">Uncharacterized protein</fullName>
    </submittedName>
</protein>
<proteinExistence type="predicted"/>
<name>A0A0W8I1F8_9MICO</name>
<accession>A0A0W8I1F8</accession>
<organism evidence="1 2">
    <name type="scientific">Serinicoccus chungangensis</name>
    <dbReference type="NCBI Taxonomy" id="767452"/>
    <lineage>
        <taxon>Bacteria</taxon>
        <taxon>Bacillati</taxon>
        <taxon>Actinomycetota</taxon>
        <taxon>Actinomycetes</taxon>
        <taxon>Micrococcales</taxon>
        <taxon>Ornithinimicrobiaceae</taxon>
        <taxon>Serinicoccus</taxon>
    </lineage>
</organism>
<reference evidence="1 2" key="1">
    <citation type="submission" date="2015-12" db="EMBL/GenBank/DDBJ databases">
        <title>Serinicoccus chungangenesis strain CD08_5 genome sequencing and assembly.</title>
        <authorList>
            <person name="Chander A.M."/>
            <person name="Kaur G."/>
            <person name="Nair G.R."/>
            <person name="Dhawan D.K."/>
            <person name="Kochhar R.K."/>
            <person name="Mayilraj S."/>
            <person name="Bhadada S.K."/>
        </authorList>
    </citation>
    <scope>NUCLEOTIDE SEQUENCE [LARGE SCALE GENOMIC DNA]</scope>
    <source>
        <strain evidence="1 2">CD08_5</strain>
    </source>
</reference>
<dbReference type="EMBL" id="LQBL01000032">
    <property type="protein sequence ID" value="KUG51436.1"/>
    <property type="molecule type" value="Genomic_DNA"/>
</dbReference>